<evidence type="ECO:0000313" key="3">
    <source>
        <dbReference type="WBParaSite" id="Csp11.Scaffold522.g2938.t1"/>
    </source>
</evidence>
<keyword evidence="1" id="KW-0812">Transmembrane</keyword>
<evidence type="ECO:0000256" key="1">
    <source>
        <dbReference type="SAM" id="Phobius"/>
    </source>
</evidence>
<dbReference type="Pfam" id="PF10325">
    <property type="entry name" value="7TM_GPCR_Srz"/>
    <property type="match status" value="1"/>
</dbReference>
<feature type="transmembrane region" description="Helical" evidence="1">
    <location>
        <begin position="55"/>
        <end position="78"/>
    </location>
</feature>
<dbReference type="WBParaSite" id="Csp11.Scaffold522.g2938.t1">
    <property type="protein sequence ID" value="Csp11.Scaffold522.g2938.t1"/>
    <property type="gene ID" value="Csp11.Scaffold522.g2938"/>
</dbReference>
<evidence type="ECO:0000313" key="2">
    <source>
        <dbReference type="Proteomes" id="UP000095282"/>
    </source>
</evidence>
<feature type="transmembrane region" description="Helical" evidence="1">
    <location>
        <begin position="23"/>
        <end position="49"/>
    </location>
</feature>
<dbReference type="AlphaFoldDB" id="A0A1I7T6P7"/>
<dbReference type="InterPro" id="IPR018817">
    <property type="entry name" value="7TM_GPCR_serpentine_rcpt_Srz"/>
</dbReference>
<protein>
    <submittedName>
        <fullName evidence="3">G protein-coupled receptor</fullName>
    </submittedName>
</protein>
<sequence length="112" mass="12706">MIIKVKKLSTLPTIRENQPERHIVYHTTVLLLFKLLYIPIILIFAAAFRGINEDIIFAGMISIDILTTHFIIQVSYLISNKTNLSTTLVKCGFSRYAEVVPEMETATIARVP</sequence>
<proteinExistence type="predicted"/>
<name>A0A1I7T6P7_9PELO</name>
<keyword evidence="1" id="KW-1133">Transmembrane helix</keyword>
<organism evidence="2 3">
    <name type="scientific">Caenorhabditis tropicalis</name>
    <dbReference type="NCBI Taxonomy" id="1561998"/>
    <lineage>
        <taxon>Eukaryota</taxon>
        <taxon>Metazoa</taxon>
        <taxon>Ecdysozoa</taxon>
        <taxon>Nematoda</taxon>
        <taxon>Chromadorea</taxon>
        <taxon>Rhabditida</taxon>
        <taxon>Rhabditina</taxon>
        <taxon>Rhabditomorpha</taxon>
        <taxon>Rhabditoidea</taxon>
        <taxon>Rhabditidae</taxon>
        <taxon>Peloderinae</taxon>
        <taxon>Caenorhabditis</taxon>
    </lineage>
</organism>
<keyword evidence="2" id="KW-1185">Reference proteome</keyword>
<keyword evidence="1" id="KW-0472">Membrane</keyword>
<reference evidence="3" key="1">
    <citation type="submission" date="2016-11" db="UniProtKB">
        <authorList>
            <consortium name="WormBaseParasite"/>
        </authorList>
    </citation>
    <scope>IDENTIFICATION</scope>
</reference>
<accession>A0A1I7T6P7</accession>
<dbReference type="PANTHER" id="PTHR31720">
    <property type="entry name" value="SERPENTINE RECEPTOR, CLASS Z-RELATED"/>
    <property type="match status" value="1"/>
</dbReference>
<dbReference type="PANTHER" id="PTHR31720:SF4">
    <property type="entry name" value="SERPENTINE RECEPTOR, CLASS Z"/>
    <property type="match status" value="1"/>
</dbReference>
<dbReference type="Proteomes" id="UP000095282">
    <property type="component" value="Unplaced"/>
</dbReference>